<dbReference type="InterPro" id="IPR036237">
    <property type="entry name" value="Xyl_isomerase-like_sf"/>
</dbReference>
<name>A0A0H4PCK0_9BACT</name>
<evidence type="ECO:0000313" key="4">
    <source>
        <dbReference type="Proteomes" id="UP000036520"/>
    </source>
</evidence>
<evidence type="ECO:0000313" key="3">
    <source>
        <dbReference type="EMBL" id="AKP50533.1"/>
    </source>
</evidence>
<accession>A0A0H4PCK0</accession>
<dbReference type="AlphaFoldDB" id="A0A0H4PCK0"/>
<dbReference type="PATRIC" id="fig|320787.5.peg.1199"/>
<dbReference type="Proteomes" id="UP000036520">
    <property type="component" value="Chromosome"/>
</dbReference>
<evidence type="ECO:0000256" key="1">
    <source>
        <dbReference type="ARBA" id="ARBA00023235"/>
    </source>
</evidence>
<keyword evidence="4" id="KW-1185">Reference proteome</keyword>
<dbReference type="STRING" id="320787.CA2015_1081"/>
<dbReference type="Gene3D" id="3.20.20.150">
    <property type="entry name" value="Divalent-metal-dependent TIM barrel enzymes"/>
    <property type="match status" value="1"/>
</dbReference>
<evidence type="ECO:0000259" key="2">
    <source>
        <dbReference type="Pfam" id="PF01261"/>
    </source>
</evidence>
<gene>
    <name evidence="3" type="ORF">CA2015_1081</name>
</gene>
<dbReference type="EMBL" id="CP012040">
    <property type="protein sequence ID" value="AKP50533.1"/>
    <property type="molecule type" value="Genomic_DNA"/>
</dbReference>
<dbReference type="GO" id="GO:0016853">
    <property type="term" value="F:isomerase activity"/>
    <property type="evidence" value="ECO:0007669"/>
    <property type="project" value="UniProtKB-KW"/>
</dbReference>
<reference evidence="3 4" key="1">
    <citation type="submission" date="2015-07" db="EMBL/GenBank/DDBJ databases">
        <authorList>
            <person name="Kim K.M."/>
        </authorList>
    </citation>
    <scope>NUCLEOTIDE SEQUENCE [LARGE SCALE GENOMIC DNA]</scope>
    <source>
        <strain evidence="3 4">KCTC 12363</strain>
    </source>
</reference>
<dbReference type="InterPro" id="IPR050417">
    <property type="entry name" value="Sugar_Epim/Isomerase"/>
</dbReference>
<keyword evidence="1" id="KW-0413">Isomerase</keyword>
<organism evidence="3 4">
    <name type="scientific">Cyclobacterium amurskyense</name>
    <dbReference type="NCBI Taxonomy" id="320787"/>
    <lineage>
        <taxon>Bacteria</taxon>
        <taxon>Pseudomonadati</taxon>
        <taxon>Bacteroidota</taxon>
        <taxon>Cytophagia</taxon>
        <taxon>Cytophagales</taxon>
        <taxon>Cyclobacteriaceae</taxon>
        <taxon>Cyclobacterium</taxon>
    </lineage>
</organism>
<dbReference type="PANTHER" id="PTHR43489">
    <property type="entry name" value="ISOMERASE"/>
    <property type="match status" value="1"/>
</dbReference>
<sequence>MNKIGFNVLAWSASVSDDLKPIIERLKEIGYDGVEFFVGSPDAKAYKEIGEFTANAGLESSTVFVLGPDENPIDADAKVRAKALDKMKWTIDRSHDLGAKVICGPFHSAFSTFAQRAPNEDEYSRSAEVLYQAGEHAKQAGIVLTPEALNRFECYLCNTMDQLLHLINKTNHPNVLAMFDTHHANIEEKNLGDAIRKIAPVLHHVHISENDRGTPGSGHVPWDDTFATLAEIKFKGWLTIEGFTRNDPDFANSIGVWRDFSEPWEMAENGYKFIKMMGEKHGL</sequence>
<dbReference type="Pfam" id="PF01261">
    <property type="entry name" value="AP_endonuc_2"/>
    <property type="match status" value="1"/>
</dbReference>
<protein>
    <submittedName>
        <fullName evidence="3">D-tagatose 3-epimerase</fullName>
    </submittedName>
</protein>
<proteinExistence type="predicted"/>
<dbReference type="PANTHER" id="PTHR43489:SF7">
    <property type="entry name" value="3-DEHYDRO-D-GULOSIDE 4-EPIMERASE-RELATED"/>
    <property type="match status" value="1"/>
</dbReference>
<dbReference type="OrthoDB" id="9801426at2"/>
<dbReference type="InterPro" id="IPR013022">
    <property type="entry name" value="Xyl_isomerase-like_TIM-brl"/>
</dbReference>
<dbReference type="KEGG" id="camu:CA2015_1081"/>
<dbReference type="SUPFAM" id="SSF51658">
    <property type="entry name" value="Xylose isomerase-like"/>
    <property type="match status" value="1"/>
</dbReference>
<dbReference type="RefSeq" id="WP_048640964.1">
    <property type="nucleotide sequence ID" value="NZ_CP012040.1"/>
</dbReference>
<feature type="domain" description="Xylose isomerase-like TIM barrel" evidence="2">
    <location>
        <begin position="24"/>
        <end position="248"/>
    </location>
</feature>